<feature type="domain" description="SGNH hydrolase-type esterase" evidence="3">
    <location>
        <begin position="182"/>
        <end position="346"/>
    </location>
</feature>
<evidence type="ECO:0000259" key="3">
    <source>
        <dbReference type="Pfam" id="PF13472"/>
    </source>
</evidence>
<feature type="compositionally biased region" description="Basic and acidic residues" evidence="1">
    <location>
        <begin position="106"/>
        <end position="126"/>
    </location>
</feature>
<evidence type="ECO:0000313" key="4">
    <source>
        <dbReference type="EMBL" id="GFO95674.1"/>
    </source>
</evidence>
<feature type="region of interest" description="Disordered" evidence="1">
    <location>
        <begin position="61"/>
        <end position="140"/>
    </location>
</feature>
<gene>
    <name evidence="4" type="ORF">COEU31_27200</name>
</gene>
<dbReference type="Proteomes" id="UP000660047">
    <property type="component" value="Unassembled WGS sequence"/>
</dbReference>
<evidence type="ECO:0000313" key="5">
    <source>
        <dbReference type="Proteomes" id="UP000660047"/>
    </source>
</evidence>
<dbReference type="AlphaFoldDB" id="A0AAI9NZW0"/>
<reference evidence="4" key="1">
    <citation type="submission" date="2020-06" db="EMBL/GenBank/DDBJ databases">
        <title>Characterization of fructooligosaccharide metabolism and fructooligosaccharide-degrading enzymes in human commensal butyrate producers.</title>
        <authorList>
            <person name="Tanno H."/>
            <person name="Fujii T."/>
            <person name="Hirano K."/>
            <person name="Maeno S."/>
            <person name="Tonozuka T."/>
            <person name="Sakamoto M."/>
            <person name="Ohkuma M."/>
            <person name="Tochio T."/>
            <person name="Endo A."/>
        </authorList>
    </citation>
    <scope>NUCLEOTIDE SEQUENCE</scope>
    <source>
        <strain evidence="4">JCM 31265</strain>
    </source>
</reference>
<name>A0AAI9NZW0_9FIRM</name>
<dbReference type="SUPFAM" id="SSF52266">
    <property type="entry name" value="SGNH hydrolase"/>
    <property type="match status" value="1"/>
</dbReference>
<dbReference type="EMBL" id="BLYL01000025">
    <property type="protein sequence ID" value="GFO95674.1"/>
    <property type="molecule type" value="Genomic_DNA"/>
</dbReference>
<dbReference type="InterPro" id="IPR036514">
    <property type="entry name" value="SGNH_hydro_sf"/>
</dbReference>
<feature type="compositionally biased region" description="Polar residues" evidence="1">
    <location>
        <begin position="61"/>
        <end position="81"/>
    </location>
</feature>
<protein>
    <recommendedName>
        <fullName evidence="3">SGNH hydrolase-type esterase domain-containing protein</fullName>
    </recommendedName>
</protein>
<organism evidence="4 5">
    <name type="scientific">Coprococcus eutactus</name>
    <dbReference type="NCBI Taxonomy" id="33043"/>
    <lineage>
        <taxon>Bacteria</taxon>
        <taxon>Bacillati</taxon>
        <taxon>Bacillota</taxon>
        <taxon>Clostridia</taxon>
        <taxon>Lachnospirales</taxon>
        <taxon>Lachnospiraceae</taxon>
        <taxon>Coprococcus</taxon>
    </lineage>
</organism>
<dbReference type="RefSeq" id="WP_055223033.1">
    <property type="nucleotide sequence ID" value="NZ_BLYL01000025.1"/>
</dbReference>
<dbReference type="InterPro" id="IPR013830">
    <property type="entry name" value="SGNH_hydro"/>
</dbReference>
<accession>A0AAI9NZW0</accession>
<sequence length="364" mass="40155">MKKLWQMIKGCPLFSILIISGVIVTAGGYVGAALGVYKWDVSFHHPMAQTVLLDERVATGTDATSTDAPGKSELTSESTGSAVAEEQTTEVKSTEKQTSENASTEKTTEKSTEKATTEKATTEKATIDTGGSAAPVTRQTQYKKVKKRKARNSCYRDLTQIALETQYPYIKVDKSYFDDALFIGDSRVEGLALYSGLDNAEFAYMEGLTSFGLMGEKIASNGTKTLTELLKSKQFRKIYIMLGINEAGYDTETYASTYIDAVAQIQALQPDAVIFMMGCMHVSSDYSASHDIVNNDNIDDKNGAIAAYADGIKLFYLDMNTVVDDGRGGLVKDYTWDDIHLQAQYYSLWEQYLYEHGLKDDAFK</sequence>
<feature type="transmembrane region" description="Helical" evidence="2">
    <location>
        <begin position="12"/>
        <end position="37"/>
    </location>
</feature>
<evidence type="ECO:0000256" key="2">
    <source>
        <dbReference type="SAM" id="Phobius"/>
    </source>
</evidence>
<keyword evidence="2" id="KW-1133">Transmembrane helix</keyword>
<keyword evidence="2" id="KW-0472">Membrane</keyword>
<comment type="caution">
    <text evidence="4">The sequence shown here is derived from an EMBL/GenBank/DDBJ whole genome shotgun (WGS) entry which is preliminary data.</text>
</comment>
<evidence type="ECO:0000256" key="1">
    <source>
        <dbReference type="SAM" id="MobiDB-lite"/>
    </source>
</evidence>
<proteinExistence type="predicted"/>
<dbReference type="Pfam" id="PF13472">
    <property type="entry name" value="Lipase_GDSL_2"/>
    <property type="match status" value="1"/>
</dbReference>
<dbReference type="Gene3D" id="3.40.50.1110">
    <property type="entry name" value="SGNH hydrolase"/>
    <property type="match status" value="1"/>
</dbReference>
<keyword evidence="2" id="KW-0812">Transmembrane</keyword>